<evidence type="ECO:0000313" key="1">
    <source>
        <dbReference type="EMBL" id="CAB4949978.1"/>
    </source>
</evidence>
<reference evidence="1" key="1">
    <citation type="submission" date="2020-05" db="EMBL/GenBank/DDBJ databases">
        <authorList>
            <person name="Chiriac C."/>
            <person name="Salcher M."/>
            <person name="Ghai R."/>
            <person name="Kavagutti S V."/>
        </authorList>
    </citation>
    <scope>NUCLEOTIDE SEQUENCE</scope>
</reference>
<accession>A0A6J7K262</accession>
<sequence length="62" mass="7301">MEFLMVDCTTLVDDRQTAWCSFGCQRAPHCSRHRICRGLFNHCEFNHCELQHGNDRSHHTLV</sequence>
<organism evidence="1">
    <name type="scientific">freshwater metagenome</name>
    <dbReference type="NCBI Taxonomy" id="449393"/>
    <lineage>
        <taxon>unclassified sequences</taxon>
        <taxon>metagenomes</taxon>
        <taxon>ecological metagenomes</taxon>
    </lineage>
</organism>
<dbReference type="EMBL" id="CAFBNC010000118">
    <property type="protein sequence ID" value="CAB4949978.1"/>
    <property type="molecule type" value="Genomic_DNA"/>
</dbReference>
<dbReference type="AlphaFoldDB" id="A0A6J7K262"/>
<proteinExistence type="predicted"/>
<name>A0A6J7K262_9ZZZZ</name>
<protein>
    <submittedName>
        <fullName evidence="1">Unannotated protein</fullName>
    </submittedName>
</protein>
<gene>
    <name evidence="1" type="ORF">UFOPK3733_01814</name>
</gene>